<dbReference type="OrthoDB" id="9814200at2"/>
<keyword evidence="8" id="KW-1185">Reference proteome</keyword>
<dbReference type="PANTHER" id="PTHR30055:SF175">
    <property type="entry name" value="HTH-TYPE TRANSCRIPTIONAL REPRESSOR KSTR2"/>
    <property type="match status" value="1"/>
</dbReference>
<evidence type="ECO:0000256" key="4">
    <source>
        <dbReference type="ARBA" id="ARBA00023163"/>
    </source>
</evidence>
<evidence type="ECO:0000259" key="6">
    <source>
        <dbReference type="PROSITE" id="PS50977"/>
    </source>
</evidence>
<name>A0A316FYB2_9RHOB</name>
<dbReference type="Pfam" id="PF00440">
    <property type="entry name" value="TetR_N"/>
    <property type="match status" value="1"/>
</dbReference>
<dbReference type="GO" id="GO:0000976">
    <property type="term" value="F:transcription cis-regulatory region binding"/>
    <property type="evidence" value="ECO:0007669"/>
    <property type="project" value="TreeGrafter"/>
</dbReference>
<keyword evidence="1" id="KW-0678">Repressor</keyword>
<feature type="domain" description="HTH tetR-type" evidence="6">
    <location>
        <begin position="10"/>
        <end position="70"/>
    </location>
</feature>
<proteinExistence type="predicted"/>
<evidence type="ECO:0000256" key="1">
    <source>
        <dbReference type="ARBA" id="ARBA00022491"/>
    </source>
</evidence>
<dbReference type="KEGG" id="salo:EF888_06265"/>
<sequence length="196" mass="22220">MARKAGSHAEITGPAIRDAALRLFARSGFAAVSMREIAAEVGVRAGALYLYTPDKQSLLFDLMHDHMQSLLAAWREVRVDGGAPFERLETFVRFHIRYHFDRNDHVFLAYMEFRSLTGDNHGAIRDLRRAYEAELETILSDGQASGDFDLPDVRVTALALIAKLNGVLTWYRDGGRLARDDIERVYWTMTQRMVTA</sequence>
<dbReference type="PRINTS" id="PR00455">
    <property type="entry name" value="HTHTETR"/>
</dbReference>
<organism evidence="7 8">
    <name type="scientific">Silicimonas algicola</name>
    <dbReference type="NCBI Taxonomy" id="1826607"/>
    <lineage>
        <taxon>Bacteria</taxon>
        <taxon>Pseudomonadati</taxon>
        <taxon>Pseudomonadota</taxon>
        <taxon>Alphaproteobacteria</taxon>
        <taxon>Rhodobacterales</taxon>
        <taxon>Paracoccaceae</taxon>
    </lineage>
</organism>
<dbReference type="Proteomes" id="UP000245390">
    <property type="component" value="Unassembled WGS sequence"/>
</dbReference>
<dbReference type="InterPro" id="IPR041490">
    <property type="entry name" value="KstR2_TetR_C"/>
</dbReference>
<feature type="DNA-binding region" description="H-T-H motif" evidence="5">
    <location>
        <begin position="33"/>
        <end position="52"/>
    </location>
</feature>
<dbReference type="EMBL" id="QGGV01000014">
    <property type="protein sequence ID" value="PWK53105.1"/>
    <property type="molecule type" value="Genomic_DNA"/>
</dbReference>
<accession>A0A316FYB2</accession>
<dbReference type="RefSeq" id="WP_109761071.1">
    <property type="nucleotide sequence ID" value="NZ_CP034588.1"/>
</dbReference>
<dbReference type="PROSITE" id="PS50977">
    <property type="entry name" value="HTH_TETR_2"/>
    <property type="match status" value="1"/>
</dbReference>
<evidence type="ECO:0000256" key="3">
    <source>
        <dbReference type="ARBA" id="ARBA00023125"/>
    </source>
</evidence>
<evidence type="ECO:0000313" key="7">
    <source>
        <dbReference type="EMBL" id="PWK53105.1"/>
    </source>
</evidence>
<gene>
    <name evidence="7" type="ORF">C8D95_1147</name>
</gene>
<dbReference type="PANTHER" id="PTHR30055">
    <property type="entry name" value="HTH-TYPE TRANSCRIPTIONAL REGULATOR RUTR"/>
    <property type="match status" value="1"/>
</dbReference>
<dbReference type="SUPFAM" id="SSF46689">
    <property type="entry name" value="Homeodomain-like"/>
    <property type="match status" value="1"/>
</dbReference>
<evidence type="ECO:0000256" key="5">
    <source>
        <dbReference type="PROSITE-ProRule" id="PRU00335"/>
    </source>
</evidence>
<dbReference type="InterPro" id="IPR036271">
    <property type="entry name" value="Tet_transcr_reg_TetR-rel_C_sf"/>
</dbReference>
<dbReference type="Gene3D" id="1.10.357.10">
    <property type="entry name" value="Tetracycline Repressor, domain 2"/>
    <property type="match status" value="1"/>
</dbReference>
<dbReference type="Pfam" id="PF17932">
    <property type="entry name" value="TetR_C_24"/>
    <property type="match status" value="1"/>
</dbReference>
<keyword evidence="4" id="KW-0804">Transcription</keyword>
<dbReference type="SUPFAM" id="SSF48498">
    <property type="entry name" value="Tetracyclin repressor-like, C-terminal domain"/>
    <property type="match status" value="1"/>
</dbReference>
<evidence type="ECO:0000256" key="2">
    <source>
        <dbReference type="ARBA" id="ARBA00023015"/>
    </source>
</evidence>
<comment type="caution">
    <text evidence="7">The sequence shown here is derived from an EMBL/GenBank/DDBJ whole genome shotgun (WGS) entry which is preliminary data.</text>
</comment>
<protein>
    <submittedName>
        <fullName evidence="7">TetR family transcriptional regulator</fullName>
    </submittedName>
</protein>
<reference evidence="7 8" key="1">
    <citation type="submission" date="2018-05" db="EMBL/GenBank/DDBJ databases">
        <title>Genomic Encyclopedia of Type Strains, Phase IV (KMG-IV): sequencing the most valuable type-strain genomes for metagenomic binning, comparative biology and taxonomic classification.</title>
        <authorList>
            <person name="Goeker M."/>
        </authorList>
    </citation>
    <scope>NUCLEOTIDE SEQUENCE [LARGE SCALE GENOMIC DNA]</scope>
    <source>
        <strain evidence="7 8">DSM 103371</strain>
    </source>
</reference>
<dbReference type="InterPro" id="IPR050109">
    <property type="entry name" value="HTH-type_TetR-like_transc_reg"/>
</dbReference>
<keyword evidence="2" id="KW-0805">Transcription regulation</keyword>
<dbReference type="InterPro" id="IPR009057">
    <property type="entry name" value="Homeodomain-like_sf"/>
</dbReference>
<dbReference type="AlphaFoldDB" id="A0A316FYB2"/>
<keyword evidence="3 5" id="KW-0238">DNA-binding</keyword>
<dbReference type="InterPro" id="IPR001647">
    <property type="entry name" value="HTH_TetR"/>
</dbReference>
<evidence type="ECO:0000313" key="8">
    <source>
        <dbReference type="Proteomes" id="UP000245390"/>
    </source>
</evidence>
<dbReference type="GO" id="GO:0003700">
    <property type="term" value="F:DNA-binding transcription factor activity"/>
    <property type="evidence" value="ECO:0007669"/>
    <property type="project" value="TreeGrafter"/>
</dbReference>